<dbReference type="Pfam" id="PF14137">
    <property type="entry name" value="DUF4304"/>
    <property type="match status" value="1"/>
</dbReference>
<organism evidence="1">
    <name type="scientific">Pseudomonas urmiensis</name>
    <dbReference type="NCBI Taxonomy" id="2745493"/>
    <lineage>
        <taxon>Bacteria</taxon>
        <taxon>Pseudomonadati</taxon>
        <taxon>Pseudomonadota</taxon>
        <taxon>Gammaproteobacteria</taxon>
        <taxon>Pseudomonadales</taxon>
        <taxon>Pseudomonadaceae</taxon>
        <taxon>Pseudomonas</taxon>
    </lineage>
</organism>
<dbReference type="EMBL" id="JABWRE010000032">
    <property type="protein sequence ID" value="MBC3443879.1"/>
    <property type="molecule type" value="Genomic_DNA"/>
</dbReference>
<dbReference type="InterPro" id="IPR025412">
    <property type="entry name" value="DUF4304"/>
</dbReference>
<dbReference type="EMBL" id="JABWRE020000001">
    <property type="protein sequence ID" value="MBV4539251.1"/>
    <property type="molecule type" value="Genomic_DNA"/>
</dbReference>
<evidence type="ECO:0000313" key="1">
    <source>
        <dbReference type="EMBL" id="MBC3443879.1"/>
    </source>
</evidence>
<accession>A0A923G438</accession>
<dbReference type="AlphaFoldDB" id="A0A923G438"/>
<dbReference type="RefSeq" id="WP_186557519.1">
    <property type="nucleotide sequence ID" value="NZ_JABWRE020000001.1"/>
</dbReference>
<gene>
    <name evidence="2" type="ORF">HU737_025150</name>
    <name evidence="1" type="ORF">HU737_24580</name>
</gene>
<comment type="caution">
    <text evidence="1">The sequence shown here is derived from an EMBL/GenBank/DDBJ whole genome shotgun (WGS) entry which is preliminary data.</text>
</comment>
<evidence type="ECO:0000313" key="2">
    <source>
        <dbReference type="EMBL" id="MBV4539251.1"/>
    </source>
</evidence>
<proteinExistence type="predicted"/>
<sequence length="156" mass="17823">MKKPLTTNKTFNSTSVQLGFQGDGATRFIEKADYYLLINHQKSAYNKTFYINVGIIYKELLSTHPSAQQLNGAFNVKNPTTVIHVDFRLDDFPGASQNLQETFDSLVKQHDLESSANVLMDNLKKLLSFMQENHARDNIRSLRDQKKLNAMILKEV</sequence>
<reference evidence="2" key="3">
    <citation type="submission" date="2021-06" db="EMBL/GenBank/DDBJ databases">
        <title>Updating the genus Pseudomonas: Description of 43 new species and partition of the Pseudomonas putida group.</title>
        <authorList>
            <person name="Girard L."/>
            <person name="Lood C."/>
            <person name="Vandamme P."/>
            <person name="Rokni-Zadeh H."/>
            <person name="Van Noort V."/>
            <person name="Hofte M."/>
            <person name="Lavigne R."/>
            <person name="De Mot R."/>
        </authorList>
    </citation>
    <scope>NUCLEOTIDE SEQUENCE</scope>
    <source>
        <strain evidence="2">SWRI10</strain>
    </source>
</reference>
<dbReference type="Proteomes" id="UP000599879">
    <property type="component" value="Unassembled WGS sequence"/>
</dbReference>
<name>A0A923G438_9PSED</name>
<protein>
    <submittedName>
        <fullName evidence="1">DUF4304 domain-containing protein</fullName>
    </submittedName>
</protein>
<reference evidence="1" key="2">
    <citation type="submission" date="2020-07" db="EMBL/GenBank/DDBJ databases">
        <authorList>
            <person name="Lood C."/>
            <person name="Girard L."/>
        </authorList>
    </citation>
    <scope>NUCLEOTIDE SEQUENCE</scope>
    <source>
        <strain evidence="1">SWRI10</strain>
    </source>
</reference>
<reference evidence="1" key="1">
    <citation type="journal article" date="2020" name="Microorganisms">
        <title>Reliable Identification of Environmental Pseudomonas Isolates Using the rpoD Gene.</title>
        <authorList>
            <consortium name="The Broad Institute Genome Sequencing Platform"/>
            <person name="Girard L."/>
            <person name="Lood C."/>
            <person name="Rokni-Zadeh H."/>
            <person name="van Noort V."/>
            <person name="Lavigne R."/>
            <person name="De Mot R."/>
        </authorList>
    </citation>
    <scope>NUCLEOTIDE SEQUENCE</scope>
    <source>
        <strain evidence="1">SWRI10</strain>
    </source>
</reference>